<reference evidence="1" key="1">
    <citation type="submission" date="2020-04" db="EMBL/GenBank/DDBJ databases">
        <title>Genome Assembly and Annotation of Botryosphaeria dothidea sdau 11-99, a Latent Pathogen of Apple Fruit Ring Rot in China.</title>
        <authorList>
            <person name="Yu C."/>
            <person name="Diao Y."/>
            <person name="Lu Q."/>
            <person name="Zhao J."/>
            <person name="Cui S."/>
            <person name="Peng C."/>
            <person name="He B."/>
            <person name="Liu H."/>
        </authorList>
    </citation>
    <scope>NUCLEOTIDE SEQUENCE [LARGE SCALE GENOMIC DNA]</scope>
    <source>
        <strain evidence="1">Sdau11-99</strain>
    </source>
</reference>
<keyword evidence="2" id="KW-1185">Reference proteome</keyword>
<protein>
    <submittedName>
        <fullName evidence="1">Uncharacterized protein</fullName>
    </submittedName>
</protein>
<evidence type="ECO:0000313" key="2">
    <source>
        <dbReference type="Proteomes" id="UP000572817"/>
    </source>
</evidence>
<dbReference type="AlphaFoldDB" id="A0A8H4J352"/>
<proteinExistence type="predicted"/>
<comment type="caution">
    <text evidence="1">The sequence shown here is derived from an EMBL/GenBank/DDBJ whole genome shotgun (WGS) entry which is preliminary data.</text>
</comment>
<dbReference type="OrthoDB" id="2129069at2759"/>
<gene>
    <name evidence="1" type="ORF">GTA08_BOTSDO13313</name>
</gene>
<dbReference type="EMBL" id="WWBZ02000011">
    <property type="protein sequence ID" value="KAF4311243.1"/>
    <property type="molecule type" value="Genomic_DNA"/>
</dbReference>
<dbReference type="Proteomes" id="UP000572817">
    <property type="component" value="Unassembled WGS sequence"/>
</dbReference>
<sequence length="249" mass="27415">MFCSTLRRRTSFQSVIPTLIANPGLNLRENLLHTHDLAIPLPRQGRADAARTLRVLLLSSSSTLPEKFPATLDRVQHFAAINGGLDSIIIFLLDAEATTEQPTALHAYTNLSASLLTDTAVATIPLIPLSSLSSLDTLLRSYITSNSAGRAAQMVQARRPDTFNTALELVPWCVARENTKPLDSSVPLNQDQVNLLTDLFGSLREFAETAVGDESDQKVRNKVEAMKNLLGEGVAQDILDFWREEWYAD</sequence>
<accession>A0A8H4J352</accession>
<evidence type="ECO:0000313" key="1">
    <source>
        <dbReference type="EMBL" id="KAF4311243.1"/>
    </source>
</evidence>
<name>A0A8H4J352_9PEZI</name>
<organism evidence="1 2">
    <name type="scientific">Botryosphaeria dothidea</name>
    <dbReference type="NCBI Taxonomy" id="55169"/>
    <lineage>
        <taxon>Eukaryota</taxon>
        <taxon>Fungi</taxon>
        <taxon>Dikarya</taxon>
        <taxon>Ascomycota</taxon>
        <taxon>Pezizomycotina</taxon>
        <taxon>Dothideomycetes</taxon>
        <taxon>Dothideomycetes incertae sedis</taxon>
        <taxon>Botryosphaeriales</taxon>
        <taxon>Botryosphaeriaceae</taxon>
        <taxon>Botryosphaeria</taxon>
    </lineage>
</organism>